<feature type="domain" description="MobA-like NTP transferase" evidence="3">
    <location>
        <begin position="3"/>
        <end position="123"/>
    </location>
</feature>
<organism evidence="4 5">
    <name type="scientific">Amycolatopsis acidicola</name>
    <dbReference type="NCBI Taxonomy" id="2596893"/>
    <lineage>
        <taxon>Bacteria</taxon>
        <taxon>Bacillati</taxon>
        <taxon>Actinomycetota</taxon>
        <taxon>Actinomycetes</taxon>
        <taxon>Pseudonocardiales</taxon>
        <taxon>Pseudonocardiaceae</taxon>
        <taxon>Amycolatopsis</taxon>
    </lineage>
</organism>
<dbReference type="Pfam" id="PF12804">
    <property type="entry name" value="NTP_transf_3"/>
    <property type="match status" value="1"/>
</dbReference>
<dbReference type="InterPro" id="IPR025877">
    <property type="entry name" value="MobA-like_NTP_Trfase"/>
</dbReference>
<evidence type="ECO:0000256" key="1">
    <source>
        <dbReference type="ARBA" id="ARBA00022679"/>
    </source>
</evidence>
<keyword evidence="1" id="KW-0808">Transferase</keyword>
<dbReference type="InterPro" id="IPR050065">
    <property type="entry name" value="GlmU-like"/>
</dbReference>
<dbReference type="InterPro" id="IPR029044">
    <property type="entry name" value="Nucleotide-diphossugar_trans"/>
</dbReference>
<dbReference type="PANTHER" id="PTHR43584">
    <property type="entry name" value="NUCLEOTIDYL TRANSFERASE"/>
    <property type="match status" value="1"/>
</dbReference>
<dbReference type="AlphaFoldDB" id="A0A5N0UU25"/>
<dbReference type="CDD" id="cd02523">
    <property type="entry name" value="PC_cytidylyltransferase"/>
    <property type="match status" value="1"/>
</dbReference>
<dbReference type="SUPFAM" id="SSF53448">
    <property type="entry name" value="Nucleotide-diphospho-sugar transferases"/>
    <property type="match status" value="1"/>
</dbReference>
<dbReference type="EMBL" id="VMNW02000053">
    <property type="protein sequence ID" value="KAA9155933.1"/>
    <property type="molecule type" value="Genomic_DNA"/>
</dbReference>
<keyword evidence="2 4" id="KW-0548">Nucleotidyltransferase</keyword>
<evidence type="ECO:0000313" key="4">
    <source>
        <dbReference type="EMBL" id="KAA9155933.1"/>
    </source>
</evidence>
<evidence type="ECO:0000256" key="2">
    <source>
        <dbReference type="ARBA" id="ARBA00022695"/>
    </source>
</evidence>
<proteinExistence type="predicted"/>
<evidence type="ECO:0000259" key="3">
    <source>
        <dbReference type="Pfam" id="PF12804"/>
    </source>
</evidence>
<dbReference type="Proteomes" id="UP000319769">
    <property type="component" value="Unassembled WGS sequence"/>
</dbReference>
<keyword evidence="5" id="KW-1185">Reference proteome</keyword>
<sequence>MRAVILSAGRGSRMGARTADRPKALLELAGHSLLDRQLAALRQAGVEDVAVVTGWRAEAFAGQPVRRFHNPAWASSTMVGSLACADDWLSSGPVVVSYGDIVFPPATARALARHPGEVVVAYDPDWLAQWSARFENPLEDAESFRLGPDGTVAEIGGTASSAGEVEGQYLGLLKLEPAGWQMLLAALHAAVRLNRRQDTTGLLQDLVSRGRTVHGVPTAGPWFEFDRPGDIGAGDGVLTALDRWLF</sequence>
<comment type="caution">
    <text evidence="4">The sequence shown here is derived from an EMBL/GenBank/DDBJ whole genome shotgun (WGS) entry which is preliminary data.</text>
</comment>
<dbReference type="RefSeq" id="WP_144751068.1">
    <property type="nucleotide sequence ID" value="NZ_VMNW02000053.1"/>
</dbReference>
<reference evidence="4" key="1">
    <citation type="submission" date="2019-09" db="EMBL/GenBank/DDBJ databases">
        <authorList>
            <person name="Teo W.F.A."/>
            <person name="Duangmal K."/>
        </authorList>
    </citation>
    <scope>NUCLEOTIDE SEQUENCE [LARGE SCALE GENOMIC DNA]</scope>
    <source>
        <strain evidence="4">K81G1</strain>
    </source>
</reference>
<name>A0A5N0UU25_9PSEU</name>
<dbReference type="GO" id="GO:0016779">
    <property type="term" value="F:nucleotidyltransferase activity"/>
    <property type="evidence" value="ECO:0007669"/>
    <property type="project" value="UniProtKB-KW"/>
</dbReference>
<dbReference type="Gene3D" id="3.90.550.10">
    <property type="entry name" value="Spore Coat Polysaccharide Biosynthesis Protein SpsA, Chain A"/>
    <property type="match status" value="1"/>
</dbReference>
<protein>
    <submittedName>
        <fullName evidence="4">Phosphocholine cytidylyltransferase family protein</fullName>
    </submittedName>
</protein>
<dbReference type="OrthoDB" id="3618661at2"/>
<evidence type="ECO:0000313" key="5">
    <source>
        <dbReference type="Proteomes" id="UP000319769"/>
    </source>
</evidence>
<accession>A0A5N0UU25</accession>
<dbReference type="PANTHER" id="PTHR43584:SF8">
    <property type="entry name" value="N-ACETYLMURAMATE ALPHA-1-PHOSPHATE URIDYLYLTRANSFERASE"/>
    <property type="match status" value="1"/>
</dbReference>
<gene>
    <name evidence="4" type="ORF">FPZ12_028860</name>
</gene>